<dbReference type="Gene3D" id="1.25.40.10">
    <property type="entry name" value="Tetratricopeptide repeat domain"/>
    <property type="match status" value="4"/>
</dbReference>
<evidence type="ECO:0000313" key="4">
    <source>
        <dbReference type="Proteomes" id="UP001159364"/>
    </source>
</evidence>
<organism evidence="3 4">
    <name type="scientific">Erythroxylum novogranatense</name>
    <dbReference type="NCBI Taxonomy" id="1862640"/>
    <lineage>
        <taxon>Eukaryota</taxon>
        <taxon>Viridiplantae</taxon>
        <taxon>Streptophyta</taxon>
        <taxon>Embryophyta</taxon>
        <taxon>Tracheophyta</taxon>
        <taxon>Spermatophyta</taxon>
        <taxon>Magnoliopsida</taxon>
        <taxon>eudicotyledons</taxon>
        <taxon>Gunneridae</taxon>
        <taxon>Pentapetalae</taxon>
        <taxon>rosids</taxon>
        <taxon>fabids</taxon>
        <taxon>Malpighiales</taxon>
        <taxon>Erythroxylaceae</taxon>
        <taxon>Erythroxylum</taxon>
    </lineage>
</organism>
<dbReference type="AlphaFoldDB" id="A0AAV8SDE7"/>
<sequence>MIRRRSKDRSVNRHQPSSLWRNCTNIRSLKQIHASLVVRGFNSNLAALREIIFASCMVISGSMNYAFQLFAQITEPDIFMWNTMMRGSAQSSSPESAILLYAQMENRSLKPDNFTFPFLLKACTKLEWRRTGFCIQGKVVRHGFVENKFLRNTLIYFHANCGDLEVARAIFDDSARRDVVAWSALTAGYAKRGDLVVARQLFDEMPVKDMVSWNVIISGYVKREDMESARELFDDAPERDVVTWNAMIAGYVLCGDNKKALEMFEEMRSVGERPDEVTMLSLLSACVELGDLEIGRKVHSSILEMSSGDLSVLLGNALIDMYAKCGSIERAIGVFRGMRERDISSWNSIIAGLAFHGHAEESINLFTEMRRLRSIKPNEITFVGVLVACSHAGRVELGRSFFNLMREQYGIEPNVTHCGCMVDLLGRAGLLDEAFEFIDKMKVEPNAIIWRTLLGACKIHGNVELGKRANERLLQMRWDESGDYVLLSNIYASIGEWNGVEKVRNLMDDSGVRKEVGCSLIEADNKASMQFLFDSKSKLKFRNGRITN</sequence>
<feature type="repeat" description="PPR" evidence="2">
    <location>
        <begin position="311"/>
        <end position="345"/>
    </location>
</feature>
<dbReference type="FunFam" id="1.25.40.10:FF:000090">
    <property type="entry name" value="Pentatricopeptide repeat-containing protein, chloroplastic"/>
    <property type="match status" value="1"/>
</dbReference>
<dbReference type="Pfam" id="PF13041">
    <property type="entry name" value="PPR_2"/>
    <property type="match status" value="3"/>
</dbReference>
<dbReference type="PROSITE" id="PS51375">
    <property type="entry name" value="PPR"/>
    <property type="match status" value="4"/>
</dbReference>
<dbReference type="GO" id="GO:0003723">
    <property type="term" value="F:RNA binding"/>
    <property type="evidence" value="ECO:0007669"/>
    <property type="project" value="InterPro"/>
</dbReference>
<dbReference type="InterPro" id="IPR011990">
    <property type="entry name" value="TPR-like_helical_dom_sf"/>
</dbReference>
<keyword evidence="1" id="KW-0677">Repeat</keyword>
<protein>
    <recommendedName>
        <fullName evidence="5">Chlororespiratory reduction 4</fullName>
    </recommendedName>
</protein>
<keyword evidence="4" id="KW-1185">Reference proteome</keyword>
<dbReference type="EMBL" id="JAIWQS010000011">
    <property type="protein sequence ID" value="KAJ8750064.1"/>
    <property type="molecule type" value="Genomic_DNA"/>
</dbReference>
<dbReference type="SUPFAM" id="SSF48452">
    <property type="entry name" value="TPR-like"/>
    <property type="match status" value="1"/>
</dbReference>
<dbReference type="PANTHER" id="PTHR47926:SF391">
    <property type="entry name" value="TETRATRICOPEPTIDE-LIKE HELICAL DOMAIN SUPERFAMILY"/>
    <property type="match status" value="1"/>
</dbReference>
<evidence type="ECO:0000256" key="1">
    <source>
        <dbReference type="ARBA" id="ARBA00022737"/>
    </source>
</evidence>
<dbReference type="Proteomes" id="UP001159364">
    <property type="component" value="Linkage Group LG11"/>
</dbReference>
<dbReference type="Pfam" id="PF01535">
    <property type="entry name" value="PPR"/>
    <property type="match status" value="2"/>
</dbReference>
<name>A0AAV8SDE7_9ROSI</name>
<gene>
    <name evidence="3" type="ORF">K2173_013979</name>
</gene>
<comment type="caution">
    <text evidence="3">The sequence shown here is derived from an EMBL/GenBank/DDBJ whole genome shotgun (WGS) entry which is preliminary data.</text>
</comment>
<accession>A0AAV8SDE7</accession>
<evidence type="ECO:0000256" key="2">
    <source>
        <dbReference type="PROSITE-ProRule" id="PRU00708"/>
    </source>
</evidence>
<dbReference type="FunFam" id="1.25.40.10:FF:000941">
    <property type="entry name" value="Pentatricopeptide repeat-containing protein At5g15300"/>
    <property type="match status" value="1"/>
</dbReference>
<dbReference type="Pfam" id="PF20431">
    <property type="entry name" value="E_motif"/>
    <property type="match status" value="1"/>
</dbReference>
<feature type="repeat" description="PPR" evidence="2">
    <location>
        <begin position="178"/>
        <end position="212"/>
    </location>
</feature>
<feature type="repeat" description="PPR" evidence="2">
    <location>
        <begin position="77"/>
        <end position="111"/>
    </location>
</feature>
<dbReference type="PANTHER" id="PTHR47926">
    <property type="entry name" value="PENTATRICOPEPTIDE REPEAT-CONTAINING PROTEIN"/>
    <property type="match status" value="1"/>
</dbReference>
<evidence type="ECO:0008006" key="5">
    <source>
        <dbReference type="Google" id="ProtNLM"/>
    </source>
</evidence>
<evidence type="ECO:0000313" key="3">
    <source>
        <dbReference type="EMBL" id="KAJ8750064.1"/>
    </source>
</evidence>
<dbReference type="GO" id="GO:0009451">
    <property type="term" value="P:RNA modification"/>
    <property type="evidence" value="ECO:0007669"/>
    <property type="project" value="InterPro"/>
</dbReference>
<dbReference type="InterPro" id="IPR046960">
    <property type="entry name" value="PPR_At4g14850-like_plant"/>
</dbReference>
<dbReference type="FunFam" id="1.25.40.10:FF:002347">
    <property type="entry name" value="Pentatricopeptide repeat-containing protein At5g15300"/>
    <property type="match status" value="1"/>
</dbReference>
<reference evidence="3 4" key="1">
    <citation type="submission" date="2021-09" db="EMBL/GenBank/DDBJ databases">
        <title>Genomic insights and catalytic innovation underlie evolution of tropane alkaloids biosynthesis.</title>
        <authorList>
            <person name="Wang Y.-J."/>
            <person name="Tian T."/>
            <person name="Huang J.-P."/>
            <person name="Huang S.-X."/>
        </authorList>
    </citation>
    <scope>NUCLEOTIDE SEQUENCE [LARGE SCALE GENOMIC DNA]</scope>
    <source>
        <strain evidence="3">KIB-2018</strain>
        <tissue evidence="3">Leaf</tissue>
    </source>
</reference>
<dbReference type="InterPro" id="IPR002885">
    <property type="entry name" value="PPR_rpt"/>
</dbReference>
<dbReference type="NCBIfam" id="TIGR00756">
    <property type="entry name" value="PPR"/>
    <property type="match status" value="6"/>
</dbReference>
<proteinExistence type="predicted"/>
<dbReference type="InterPro" id="IPR046848">
    <property type="entry name" value="E_motif"/>
</dbReference>
<feature type="repeat" description="PPR" evidence="2">
    <location>
        <begin position="240"/>
        <end position="274"/>
    </location>
</feature>